<evidence type="ECO:0000256" key="1">
    <source>
        <dbReference type="SAM" id="SignalP"/>
    </source>
</evidence>
<reference evidence="2 3" key="1">
    <citation type="submission" date="2022-06" db="EMBL/GenBank/DDBJ databases">
        <title>A taxonomic note on the genus Prevotella: Description of four novel genera and emended description of the genera Hallella and Xylanibacter.</title>
        <authorList>
            <person name="Hitch T.C.A."/>
        </authorList>
    </citation>
    <scope>NUCLEOTIDE SEQUENCE [LARGE SCALE GENOMIC DNA]</scope>
    <source>
        <strain evidence="2 3">DSM 100619</strain>
    </source>
</reference>
<dbReference type="PROSITE" id="PS00081">
    <property type="entry name" value="LIPOXYGENASE_2"/>
    <property type="match status" value="1"/>
</dbReference>
<feature type="signal peptide" evidence="1">
    <location>
        <begin position="1"/>
        <end position="25"/>
    </location>
</feature>
<comment type="caution">
    <text evidence="2">The sequence shown here is derived from an EMBL/GenBank/DDBJ whole genome shotgun (WGS) entry which is preliminary data.</text>
</comment>
<keyword evidence="3" id="KW-1185">Reference proteome</keyword>
<dbReference type="SUPFAM" id="SSF52058">
    <property type="entry name" value="L domain-like"/>
    <property type="match status" value="1"/>
</dbReference>
<name>A0ABT1BUE3_9BACT</name>
<sequence>MGLNKTNLMALLAVLLFMVSCSDNDGPSYSEKPLADNALKEILIQKGFHFNADGQLLIDTKADTTTTLDLSGTKLDTTALADLSILPHLSAVDLSNNGYGPRFNFGLLPQQITSVNLSGNEIYEYPGLLDIQTADNGDETVKVLHPLSKLLLPHSAQYNCVEIPTYFAKEKTSNMEMQDSLGELKPYTTLREVPDDTIRKRLKTSYPSIFRGDKIDISKRFVNVAEKTRNLDLETLKYKSLEGIEYVAMNPSYSGSIIDVGEEGNHMHIPYIKVNKFIYDLFLNDMDVNYLNIDEGVNLCSVIITHDKFITSLDLSKEVRLGQRDIHDEFAQMDLPSYIRIDECDNLQSIKFPPKATLLFTLEAYALPKLKSLDLSQFSSMFELSLGDLPECAGLKYPDIKNWFNGEEIDNVKGIMYFGITKDMDDLSTTKAFLDKNHTHCISGGFSDFSAREYDWTKDYK</sequence>
<dbReference type="Gene3D" id="3.80.10.10">
    <property type="entry name" value="Ribonuclease Inhibitor"/>
    <property type="match status" value="1"/>
</dbReference>
<protein>
    <submittedName>
        <fullName evidence="2">Uncharacterized protein</fullName>
    </submittedName>
</protein>
<dbReference type="InterPro" id="IPR020834">
    <property type="entry name" value="LipOase_CS"/>
</dbReference>
<dbReference type="Proteomes" id="UP001204015">
    <property type="component" value="Unassembled WGS sequence"/>
</dbReference>
<dbReference type="RefSeq" id="WP_252759764.1">
    <property type="nucleotide sequence ID" value="NZ_JAMXLY010000002.1"/>
</dbReference>
<proteinExistence type="predicted"/>
<gene>
    <name evidence="2" type="ORF">NG821_00830</name>
</gene>
<dbReference type="EMBL" id="JAMXLY010000002">
    <property type="protein sequence ID" value="MCO6024400.1"/>
    <property type="molecule type" value="Genomic_DNA"/>
</dbReference>
<dbReference type="PROSITE" id="PS51257">
    <property type="entry name" value="PROKAR_LIPOPROTEIN"/>
    <property type="match status" value="1"/>
</dbReference>
<accession>A0ABT1BUE3</accession>
<keyword evidence="1" id="KW-0732">Signal</keyword>
<feature type="chain" id="PRO_5046191412" evidence="1">
    <location>
        <begin position="26"/>
        <end position="461"/>
    </location>
</feature>
<dbReference type="InterPro" id="IPR032675">
    <property type="entry name" value="LRR_dom_sf"/>
</dbReference>
<evidence type="ECO:0000313" key="2">
    <source>
        <dbReference type="EMBL" id="MCO6024400.1"/>
    </source>
</evidence>
<evidence type="ECO:0000313" key="3">
    <source>
        <dbReference type="Proteomes" id="UP001204015"/>
    </source>
</evidence>
<organism evidence="2 3">
    <name type="scientific">Segatella cerevisiae</name>
    <dbReference type="NCBI Taxonomy" id="2053716"/>
    <lineage>
        <taxon>Bacteria</taxon>
        <taxon>Pseudomonadati</taxon>
        <taxon>Bacteroidota</taxon>
        <taxon>Bacteroidia</taxon>
        <taxon>Bacteroidales</taxon>
        <taxon>Prevotellaceae</taxon>
        <taxon>Segatella</taxon>
    </lineage>
</organism>